<reference evidence="2" key="1">
    <citation type="journal article" date="2024" name="Proc. Natl. Acad. Sci. U.S.A.">
        <title>Extraordinary preservation of gene collinearity over three hundred million years revealed in homosporous lycophytes.</title>
        <authorList>
            <person name="Li C."/>
            <person name="Wickell D."/>
            <person name="Kuo L.Y."/>
            <person name="Chen X."/>
            <person name="Nie B."/>
            <person name="Liao X."/>
            <person name="Peng D."/>
            <person name="Ji J."/>
            <person name="Jenkins J."/>
            <person name="Williams M."/>
            <person name="Shu S."/>
            <person name="Plott C."/>
            <person name="Barry K."/>
            <person name="Rajasekar S."/>
            <person name="Grimwood J."/>
            <person name="Han X."/>
            <person name="Sun S."/>
            <person name="Hou Z."/>
            <person name="He W."/>
            <person name="Dai G."/>
            <person name="Sun C."/>
            <person name="Schmutz J."/>
            <person name="Leebens-Mack J.H."/>
            <person name="Li F.W."/>
            <person name="Wang L."/>
        </authorList>
    </citation>
    <scope>NUCLEOTIDE SEQUENCE [LARGE SCALE GENOMIC DNA]</scope>
    <source>
        <strain evidence="2">cv. PW_Plant_1</strain>
    </source>
</reference>
<organism evidence="1 2">
    <name type="scientific">Diphasiastrum complanatum</name>
    <name type="common">Issler's clubmoss</name>
    <name type="synonym">Lycopodium complanatum</name>
    <dbReference type="NCBI Taxonomy" id="34168"/>
    <lineage>
        <taxon>Eukaryota</taxon>
        <taxon>Viridiplantae</taxon>
        <taxon>Streptophyta</taxon>
        <taxon>Embryophyta</taxon>
        <taxon>Tracheophyta</taxon>
        <taxon>Lycopodiopsida</taxon>
        <taxon>Lycopodiales</taxon>
        <taxon>Lycopodiaceae</taxon>
        <taxon>Lycopodioideae</taxon>
        <taxon>Diphasiastrum</taxon>
    </lineage>
</organism>
<proteinExistence type="predicted"/>
<sequence length="2212" mass="242928">MGRGDSSKKGRSSCLEKLRAEHRRFQQEIACIRFSNDAFQLHGGDVPSHSVVAENNLGSQAPSLPSTSCLTHLFHNLSQESVKKHCCENEKIKSFEDLPSSCIQKEQESAVERIEIFDHSTVTGEDDPCVLCTNSNGAHVDIRAFPPGYSSARRTGIGGGSSKDLPVAESNALIASEVSDEVTIRLTATTLFTANKGQILISSTASSNFPGTEFVKYLNSTHTEVTMQKHVDQGSGFPSESSCLSRPSSIIMAQTQEVLLSEKRMHSAPMERISLRNSPTLPFSRIPTRHRQESQVEIKGSNGEFEASNVKQQARGSNASQVTSLATCKAVGAEFLPSSSKKLFQRHEPFLASTSLNLDIGVVRCHCTLREPGTPTVVNKVVQVREGRNDPIECIHDRTFAPKVVSVHEAAASSSCMMEQQSVLLEEEKEVAVTSVGTKERNGEKSFEHIKSALHLDVGLKNLESSNRARSALSRRLAGQIKHILETLDDSEPKIHISSTSGCSVLDNGLKFSSKSLEAKVNDPGKSLSILGRIPCIAMPRPRSQLMTDSKPEAAKATNAEMYLQEVVSALASKPRTELFGQLETKNLDQEKGTLDLDAISTNPSLPGESSPKVTSLLVQTLSSEKTSRMIGAKTIAAIEKTQNTSSTLRVAKSEICAVLPSLLPSVDHNTGEFIQIQPQNQPLADEANGPSDTSEQSEISADALCQQRNEYKSSFVRPASLKNDIYTPTEILPIHMLHSEQKDSGTEHCLKSMTKRLLVARTSMIEKERNLQSVTDLVATESIAASTDTDLLRHTLAGEDARCTRTCTSWRTTSKARPTTSPLRNRDYEEFGLGQHLPCANDKLGGDNFPSDKFLQDCRRKVENFVKGSRVLENAAVQRGSQPSKSPRRVEKAKLAISSGTKGYPQSSNLKAKKGLQDTSRAVAAENLAHDIQVLMSKGKVTYPALTPKFGKSSNLDGSVAAAAQVVSQVTKDTSPKSTDDKWRKLVTVQEARLASATNIIMNMIGGHFDYDQMYQELRELGDERIRIEQHEKVQRKLLCLPNSLVGASTKLAASNSDTPHGKKGKVLEDDGQNRRLRHGSMLADPKSGSSTKRRRSTQSPARETGNKLPRLGFVEIKLRENIYNDQNLKSALFNRDVKTYPATEKKYKLEGHSMHQLQTFSDKVANSMLWNDQSETLGIDMDVLAEKKSPTNHCQKKESAISTRKDKIPAWVERICKPMQNLCESHCKHAHEKFPVSSNLRRRSVRPPGAFFKVGKPINWMQQPMKVIKDEAASRCMERPERLSYPIEDTEANNPHKRDTKHLVERNIQQRMKDFQGKGHMTYIQKDIFSNMLNNSSSLLVDNKYYPSLQKIHSGIMPSLSVEEKPAVSAIFEETLIKSSGSNLAVGKEIPDNGLDLQKVSEVSTAPKYLIIDSDKLEDRDKSTGAVSSASTCTIKGNGERPEEWMTVGDFGSEPNGSVAPICNPEIRVYGNAVAVLPEAASTSTVICPSLETAAEKSSTSSESEMVGPEPGHACETVQHQQQPFDLDAENSRHLSHNEQKASCSTHVETKYSKQPSIGYRTQLEEEVLKRALLEVILQSMLNEDNQQPATGDLQNKDHPSDLVAVSKIASWSLGSSQKHGDMQSGQKQETVSSSQTSTLDLSPVIECQTDTQASPVTQPPHSDLSQPLQSAYSSRATAVISHGGSCSSIGLSVWPWPVPMYVTADGRITATSQIPQFPLLQVSNNLCLSLHEASVALNQQVAVPITTTTIAVTQHPIIIPDSGLPNGSTKVHQEIAAGQEKDLERPKEDFSSPRTLNTSLCFPQHEASLIPSFAPNSATVPADSRFLDTPKCRDDGVIIAADAIARRYRPRQRARPGLRLEEMRSFTYRGSVDANEHCQEVFQAPNERALEFGRKQLLSTEADPEEQGTALGKAAFDATSCRNMPLPESPCEEGMPGLKDKNKMDEEQEHATLECEHPIVQLGQSKQEIVVGVMTQTEDFLRRESATKNEMSSLPAKKHVIEGGDYSHNLTLQKSYFQSTKWTKEEQSQLAAWSSIKNFSLSDTSPEHLSEQSLQRDECFLSAGEVNSYELGRTLFPLVSEDITSSSSNKISESFTSSSKDSSSTTGTCIVKLGCVRCEPAVESEGLLLSEGEFESGTVAYNVEEVGQLHPQLYIEPGEMENKELAPVSKLDEGFLRPRFFHEEEAAGSMSEGEVLPGCLGERGEIRKF</sequence>
<gene>
    <name evidence="1" type="ORF">O6H91_01G120800</name>
</gene>
<evidence type="ECO:0000313" key="2">
    <source>
        <dbReference type="Proteomes" id="UP001162992"/>
    </source>
</evidence>
<dbReference type="EMBL" id="CM055092">
    <property type="protein sequence ID" value="KAJ7570459.1"/>
    <property type="molecule type" value="Genomic_DNA"/>
</dbReference>
<name>A0ACC2EVD4_DIPCM</name>
<keyword evidence="2" id="KW-1185">Reference proteome</keyword>
<comment type="caution">
    <text evidence="1">The sequence shown here is derived from an EMBL/GenBank/DDBJ whole genome shotgun (WGS) entry which is preliminary data.</text>
</comment>
<dbReference type="Proteomes" id="UP001162992">
    <property type="component" value="Chromosome 1"/>
</dbReference>
<accession>A0ACC2EVD4</accession>
<evidence type="ECO:0000313" key="1">
    <source>
        <dbReference type="EMBL" id="KAJ7570459.1"/>
    </source>
</evidence>
<protein>
    <submittedName>
        <fullName evidence="1">Uncharacterized protein</fullName>
    </submittedName>
</protein>